<evidence type="ECO:0000313" key="2">
    <source>
        <dbReference type="Proteomes" id="UP001164909"/>
    </source>
</evidence>
<evidence type="ECO:0000313" key="1">
    <source>
        <dbReference type="EMBL" id="WAM33585.1"/>
    </source>
</evidence>
<dbReference type="SUPFAM" id="SSF52768">
    <property type="entry name" value="Arginase/deacetylase"/>
    <property type="match status" value="1"/>
</dbReference>
<dbReference type="InterPro" id="IPR023696">
    <property type="entry name" value="Ureohydrolase_dom_sf"/>
</dbReference>
<sequence>MKSLLSSSYILMFDTYYSFQPRLKSSCKIIDISSISSTRYMCSEDTMKVVFEKIKNIKNSLCFLGSGDFHHFTLLLLKNIPQKISLIVFDKHVDYSNFFKGFVSCGSWLKDACNLGNVEEVFVISEEKKAIENQKLKIFSPSEYRKIQPHFDVYISIDKDILNCSTLKTTWDQGSCDAATLFEILSYFISKYNIAGADVCGEPPVTFFSPEHKKSENINLRLLSLFTAGSQLLAG</sequence>
<name>A0ABY7BP99_9FIRM</name>
<reference evidence="1" key="1">
    <citation type="submission" date="2022-12" db="EMBL/GenBank/DDBJ databases">
        <authorList>
            <person name="Bing R.G."/>
            <person name="Willard D.J."/>
            <person name="Manesh M.J.H."/>
            <person name="Laemthong T."/>
            <person name="Crosby J.R."/>
            <person name="Kelly R.M."/>
        </authorList>
    </citation>
    <scope>NUCLEOTIDE SEQUENCE</scope>
    <source>
        <strain evidence="1">DSM 8990</strain>
    </source>
</reference>
<evidence type="ECO:0008006" key="3">
    <source>
        <dbReference type="Google" id="ProtNLM"/>
    </source>
</evidence>
<proteinExistence type="predicted"/>
<protein>
    <recommendedName>
        <fullName evidence="3">Arginase/agmatinase/formiminoglutamase</fullName>
    </recommendedName>
</protein>
<dbReference type="RefSeq" id="WP_045168875.1">
    <property type="nucleotide sequence ID" value="NZ_CP113865.1"/>
</dbReference>
<keyword evidence="2" id="KW-1185">Reference proteome</keyword>
<organism evidence="1 2">
    <name type="scientific">Caldicellulosiruptor morganii</name>
    <dbReference type="NCBI Taxonomy" id="1387555"/>
    <lineage>
        <taxon>Bacteria</taxon>
        <taxon>Bacillati</taxon>
        <taxon>Bacillota</taxon>
        <taxon>Bacillota incertae sedis</taxon>
        <taxon>Caldicellulosiruptorales</taxon>
        <taxon>Caldicellulosiruptoraceae</taxon>
        <taxon>Caldicellulosiruptor</taxon>
    </lineage>
</organism>
<accession>A0ABY7BP99</accession>
<gene>
    <name evidence="1" type="ORF">OTK00_002097</name>
</gene>
<dbReference type="EMBL" id="CP113865">
    <property type="protein sequence ID" value="WAM33585.1"/>
    <property type="molecule type" value="Genomic_DNA"/>
</dbReference>
<dbReference type="Gene3D" id="3.40.800.10">
    <property type="entry name" value="Ureohydrolase domain"/>
    <property type="match status" value="1"/>
</dbReference>
<dbReference type="Proteomes" id="UP001164909">
    <property type="component" value="Chromosome"/>
</dbReference>